<accession>A0A7Z7LCW9</accession>
<dbReference type="RefSeq" id="WP_169698084.1">
    <property type="nucleotide sequence ID" value="NZ_LS974202.1"/>
</dbReference>
<dbReference type="Proteomes" id="UP000250796">
    <property type="component" value="Chromosome MESINF"/>
</dbReference>
<evidence type="ECO:0000313" key="1">
    <source>
        <dbReference type="EMBL" id="SSC11636.1"/>
    </source>
</evidence>
<dbReference type="PROSITE" id="PS51257">
    <property type="entry name" value="PROKAR_LIPOPROTEIN"/>
    <property type="match status" value="1"/>
</dbReference>
<protein>
    <submittedName>
        <fullName evidence="1">Uncharacterized protein</fullName>
    </submittedName>
</protein>
<dbReference type="KEGG" id="minf:MESINF_0187"/>
<name>A0A7Z7LCW9_9BACT</name>
<reference evidence="1 2" key="1">
    <citation type="submission" date="2017-01" db="EMBL/GenBank/DDBJ databases">
        <authorList>
            <person name="Erauso G."/>
        </authorList>
    </citation>
    <scope>NUCLEOTIDE SEQUENCE [LARGE SCALE GENOMIC DNA]</scope>
    <source>
        <strain evidence="1">MESINF1</strain>
    </source>
</reference>
<evidence type="ECO:0000313" key="2">
    <source>
        <dbReference type="Proteomes" id="UP000250796"/>
    </source>
</evidence>
<keyword evidence="2" id="KW-1185">Reference proteome</keyword>
<sequence length="448" mass="51278">MRRSAFIVIFIVIFLISSCVRVSSASLRYIRFTFSPWEPFLEIVPGVRLSLEGAEKTATLSYAVQRLSGDSLLLVFEEDRSLSGIVMELSHELLGVEVSQVLMVQPLLRDGAFSLADSGYEFSVSRDALETVVRFTQLPYCLLISRADALYFAQHLPGKYLLEGDLLYHIGPNWIPSHSGVYLGVDREAVMSNENYGFNDGETFADSYPYQTHGFNLIEEGVFVFPNDLDGSKYVNLFNYDTYSSRWLKYWASAFTGPRRYVGELTGEQRRKISRYLYRVSDNGALWSVGLAWSGYRDLPFTKRDLYSCVGIVEKAYESAGANIVPFWDDWFYLNSFEEFCRTIAIPSISEYEGNTIEFRVNTLLADWQYVGSTAWYIPEFAWVWRSTAEVELVDSPGTLTKEGDHCIYNWTPTQPGMYKVTFRFHGLFEGHSVEKSHTLEINVLQKR</sequence>
<dbReference type="AlphaFoldDB" id="A0A7Z7LCW9"/>
<dbReference type="EMBL" id="LS974202">
    <property type="protein sequence ID" value="SSC11636.1"/>
    <property type="molecule type" value="Genomic_DNA"/>
</dbReference>
<gene>
    <name evidence="1" type="ORF">MESINF_0187</name>
</gene>
<proteinExistence type="predicted"/>
<organism evidence="1 2">
    <name type="scientific">Mesotoga infera</name>
    <dbReference type="NCBI Taxonomy" id="1236046"/>
    <lineage>
        <taxon>Bacteria</taxon>
        <taxon>Thermotogati</taxon>
        <taxon>Thermotogota</taxon>
        <taxon>Thermotogae</taxon>
        <taxon>Kosmotogales</taxon>
        <taxon>Kosmotogaceae</taxon>
        <taxon>Mesotoga</taxon>
    </lineage>
</organism>